<protein>
    <submittedName>
        <fullName evidence="1">Uncharacterized protein</fullName>
    </submittedName>
</protein>
<dbReference type="EMBL" id="UAWC01000011">
    <property type="protein sequence ID" value="SQB34506.1"/>
    <property type="molecule type" value="Genomic_DNA"/>
</dbReference>
<gene>
    <name evidence="1" type="ORF">NCTC13028_01418</name>
</gene>
<name>A0A2X2VZH7_CLOCO</name>
<reference evidence="1 2" key="1">
    <citation type="submission" date="2018-06" db="EMBL/GenBank/DDBJ databases">
        <authorList>
            <consortium name="Pathogen Informatics"/>
            <person name="Doyle S."/>
        </authorList>
    </citation>
    <scope>NUCLEOTIDE SEQUENCE [LARGE SCALE GENOMIC DNA]</scope>
    <source>
        <strain evidence="1 2">NCTC13028</strain>
    </source>
</reference>
<dbReference type="RefSeq" id="WP_160110538.1">
    <property type="nucleotide sequence ID" value="NZ_UAWC01000011.1"/>
</dbReference>
<evidence type="ECO:0000313" key="2">
    <source>
        <dbReference type="Proteomes" id="UP000250223"/>
    </source>
</evidence>
<accession>A0A2X2VZH7</accession>
<proteinExistence type="predicted"/>
<evidence type="ECO:0000313" key="1">
    <source>
        <dbReference type="EMBL" id="SQB34506.1"/>
    </source>
</evidence>
<organism evidence="1 2">
    <name type="scientific">Clostridium cochlearium</name>
    <dbReference type="NCBI Taxonomy" id="1494"/>
    <lineage>
        <taxon>Bacteria</taxon>
        <taxon>Bacillati</taxon>
        <taxon>Bacillota</taxon>
        <taxon>Clostridia</taxon>
        <taxon>Eubacteriales</taxon>
        <taxon>Clostridiaceae</taxon>
        <taxon>Clostridium</taxon>
    </lineage>
</organism>
<dbReference type="AlphaFoldDB" id="A0A2X2VZH7"/>
<dbReference type="Proteomes" id="UP000250223">
    <property type="component" value="Unassembled WGS sequence"/>
</dbReference>
<sequence>MKEHMNKNKSKLQELDYSFYEEVIYENKFYEKIIEVENIEQPYEKIIEVENTGEHNETVIEKGNIEKSEKEHILINQLGCEVDIPIDKIVAFIHDIT</sequence>